<proteinExistence type="predicted"/>
<name>A0ACC1RV00_9APHY</name>
<organism evidence="1 2">
    <name type="scientific">Phlebia brevispora</name>
    <dbReference type="NCBI Taxonomy" id="194682"/>
    <lineage>
        <taxon>Eukaryota</taxon>
        <taxon>Fungi</taxon>
        <taxon>Dikarya</taxon>
        <taxon>Basidiomycota</taxon>
        <taxon>Agaricomycotina</taxon>
        <taxon>Agaricomycetes</taxon>
        <taxon>Polyporales</taxon>
        <taxon>Meruliaceae</taxon>
        <taxon>Phlebia</taxon>
    </lineage>
</organism>
<evidence type="ECO:0000313" key="1">
    <source>
        <dbReference type="EMBL" id="KAJ3526320.1"/>
    </source>
</evidence>
<dbReference type="EMBL" id="JANHOG010002175">
    <property type="protein sequence ID" value="KAJ3526320.1"/>
    <property type="molecule type" value="Genomic_DNA"/>
</dbReference>
<reference evidence="1" key="1">
    <citation type="submission" date="2022-07" db="EMBL/GenBank/DDBJ databases">
        <title>Genome Sequence of Phlebia brevispora.</title>
        <authorList>
            <person name="Buettner E."/>
        </authorList>
    </citation>
    <scope>NUCLEOTIDE SEQUENCE</scope>
    <source>
        <strain evidence="1">MPL23</strain>
    </source>
</reference>
<protein>
    <submittedName>
        <fullName evidence="1">Uncharacterized protein</fullName>
    </submittedName>
</protein>
<evidence type="ECO:0000313" key="2">
    <source>
        <dbReference type="Proteomes" id="UP001148662"/>
    </source>
</evidence>
<gene>
    <name evidence="1" type="ORF">NM688_g8275</name>
</gene>
<dbReference type="Proteomes" id="UP001148662">
    <property type="component" value="Unassembled WGS sequence"/>
</dbReference>
<comment type="caution">
    <text evidence="1">The sequence shown here is derived from an EMBL/GenBank/DDBJ whole genome shotgun (WGS) entry which is preliminary data.</text>
</comment>
<accession>A0ACC1RV00</accession>
<keyword evidence="2" id="KW-1185">Reference proteome</keyword>
<sequence>MKRVGYDADSGKYYYRDQDGSLWEGESGAQYGEMKKVESAPIALDDVHEDNGDIEAAGLRADGYQPVAVNEGGRFPHLPRLSSNSPWRSLFPFLLIIVVVLLLVFRLVYPSIQQDTPDVVLCKGSSVGYRVQAGDTCWDIAQVNNSTLDVLLAENPGLVCEKLIPGQLICVPSSSA</sequence>